<evidence type="ECO:0000313" key="4">
    <source>
        <dbReference type="Proteomes" id="UP000749293"/>
    </source>
</evidence>
<organism evidence="3 4">
    <name type="scientific">Geosmithia morbida</name>
    <dbReference type="NCBI Taxonomy" id="1094350"/>
    <lineage>
        <taxon>Eukaryota</taxon>
        <taxon>Fungi</taxon>
        <taxon>Dikarya</taxon>
        <taxon>Ascomycota</taxon>
        <taxon>Pezizomycotina</taxon>
        <taxon>Sordariomycetes</taxon>
        <taxon>Hypocreomycetidae</taxon>
        <taxon>Hypocreales</taxon>
        <taxon>Bionectriaceae</taxon>
        <taxon>Geosmithia</taxon>
    </lineage>
</organism>
<name>A0A9P4Z2F0_9HYPO</name>
<evidence type="ECO:0000256" key="2">
    <source>
        <dbReference type="SAM" id="MobiDB-lite"/>
    </source>
</evidence>
<feature type="compositionally biased region" description="Low complexity" evidence="2">
    <location>
        <begin position="74"/>
        <end position="84"/>
    </location>
</feature>
<feature type="region of interest" description="Disordered" evidence="2">
    <location>
        <begin position="1"/>
        <end position="94"/>
    </location>
</feature>
<dbReference type="RefSeq" id="XP_035325112.1">
    <property type="nucleotide sequence ID" value="XM_035462182.1"/>
</dbReference>
<sequence>MRRTDAHRPSPRDEESRRDRRRSDVPQLSRVSSAVNAPVSRRNDVVDATRSPASSVKRTITPADAGPFTNEPDSTSPSAPATTRATHHTGDQGQLSDIKALADLLAQRSLQYQSKVDAQRRLEQARARTERDTASNQEFSSLRRLLKMTQKESCQQIANANTKGDDLDRKILNAFTTLREKLAAADKASGAQQSGLTAVNDSRLQELEASLEKKMEDKLANRKRKIDDERQTEEVDIIRRLDLQEGRHTDLVRRLEDQATRMKALEESHQTAHADLIRRLEEQADRMKQMEESHKEDRLQLMRRLAEQTGAMKQMEADYRAEQTKLTKRVEQQASSIQSVRDKSAYRQTALTQSLEEQASIVQRYQTEQNNAVGELRKHTTEVQTRVQELPVVKQTILDTTSKLADLSGKVDKIASSTKDIGAKELEMQMSILQTMFKSTIGDVRAIEVTVSRQGVTIESISTDAKQAKDAIRRLQEMQDELKQQLQKQPAASAAGASPPPAPAAQQSALAPERRLIQEMIANGLEDYDEKSRGKWERIMTGFDKIMDTETANRNKLERGISASLGMLTSRVDGIDNSMPTKPGSFDSRITAVETSLHQIRGLHDRVQVLESRFASKVATDLRIEKDLSARISYLNQWRDNFSTNDLVDRMVYHIATNIPGGTHAQLNKLGDRVSAVERQLRSGSSVGDGIKDGHPAKKRKMTGSASPSVALSAPPAPTTTDNTTTNGRPLYVPTSS</sequence>
<keyword evidence="1" id="KW-0175">Coiled coil</keyword>
<feature type="region of interest" description="Disordered" evidence="2">
    <location>
        <begin position="480"/>
        <end position="510"/>
    </location>
</feature>
<gene>
    <name evidence="3" type="ORF">GMORB2_0196</name>
</gene>
<feature type="region of interest" description="Disordered" evidence="2">
    <location>
        <begin position="680"/>
        <end position="737"/>
    </location>
</feature>
<dbReference type="AlphaFoldDB" id="A0A9P4Z2F0"/>
<evidence type="ECO:0000313" key="3">
    <source>
        <dbReference type="EMBL" id="KAF4126460.1"/>
    </source>
</evidence>
<reference evidence="3" key="1">
    <citation type="submission" date="2020-03" db="EMBL/GenBank/DDBJ databases">
        <title>Site-based positive gene gene selection in Geosmithia morbida across the United States reveals a broad range of putative effectors and factors for local host and environmental adapation.</title>
        <authorList>
            <person name="Onufrak A."/>
            <person name="Murdoch R.W."/>
            <person name="Gazis R."/>
            <person name="Huff M."/>
            <person name="Staton M."/>
            <person name="Klingeman W."/>
            <person name="Hadziabdic D."/>
        </authorList>
    </citation>
    <scope>NUCLEOTIDE SEQUENCE</scope>
    <source>
        <strain evidence="3">1262</strain>
    </source>
</reference>
<accession>A0A9P4Z2F0</accession>
<feature type="coiled-coil region" evidence="1">
    <location>
        <begin position="273"/>
        <end position="300"/>
    </location>
</feature>
<dbReference type="EMBL" id="JAANYQ010000001">
    <property type="protein sequence ID" value="KAF4126460.1"/>
    <property type="molecule type" value="Genomic_DNA"/>
</dbReference>
<dbReference type="GeneID" id="55966426"/>
<comment type="caution">
    <text evidence="3">The sequence shown here is derived from an EMBL/GenBank/DDBJ whole genome shotgun (WGS) entry which is preliminary data.</text>
</comment>
<feature type="compositionally biased region" description="Basic and acidic residues" evidence="2">
    <location>
        <begin position="1"/>
        <end position="24"/>
    </location>
</feature>
<protein>
    <submittedName>
        <fullName evidence="3">Uncharacterized protein</fullName>
    </submittedName>
</protein>
<dbReference type="Proteomes" id="UP000749293">
    <property type="component" value="Unassembled WGS sequence"/>
</dbReference>
<evidence type="ECO:0000256" key="1">
    <source>
        <dbReference type="SAM" id="Coils"/>
    </source>
</evidence>
<feature type="compositionally biased region" description="Low complexity" evidence="2">
    <location>
        <begin position="705"/>
        <end position="727"/>
    </location>
</feature>
<keyword evidence="4" id="KW-1185">Reference proteome</keyword>
<proteinExistence type="predicted"/>